<gene>
    <name evidence="2" type="ORF">BSAL_39570</name>
</gene>
<proteinExistence type="predicted"/>
<evidence type="ECO:0000256" key="1">
    <source>
        <dbReference type="SAM" id="MobiDB-lite"/>
    </source>
</evidence>
<feature type="region of interest" description="Disordered" evidence="1">
    <location>
        <begin position="1"/>
        <end position="77"/>
    </location>
</feature>
<feature type="non-terminal residue" evidence="2">
    <location>
        <position position="154"/>
    </location>
</feature>
<sequence length="154" mass="17590">MMQWDDDDDAVREEEDNAYRMDEGNGGDENDDYNVGSSSQQEDVVNEEDDRYSDQIGEAYQKHVTPPREGQGSMQKKPLYDEDEEITFSSPPHALPRSLPTVVPVISSTTRQMLLKQESTMLEQHMRSVVQSHVVAQTTLATRREWHSLSSDDK</sequence>
<dbReference type="EMBL" id="CYKH01002089">
    <property type="protein sequence ID" value="CUG92829.1"/>
    <property type="molecule type" value="Genomic_DNA"/>
</dbReference>
<feature type="compositionally biased region" description="Acidic residues" evidence="1">
    <location>
        <begin position="1"/>
        <end position="16"/>
    </location>
</feature>
<evidence type="ECO:0000313" key="3">
    <source>
        <dbReference type="Proteomes" id="UP000051952"/>
    </source>
</evidence>
<dbReference type="VEuPathDB" id="TriTrypDB:BSAL_39570"/>
<protein>
    <submittedName>
        <fullName evidence="2">Uncharacterized protein</fullName>
    </submittedName>
</protein>
<reference evidence="3" key="1">
    <citation type="submission" date="2015-09" db="EMBL/GenBank/DDBJ databases">
        <authorList>
            <consortium name="Pathogen Informatics"/>
        </authorList>
    </citation>
    <scope>NUCLEOTIDE SEQUENCE [LARGE SCALE GENOMIC DNA]</scope>
    <source>
        <strain evidence="3">Lake Konstanz</strain>
    </source>
</reference>
<evidence type="ECO:0000313" key="2">
    <source>
        <dbReference type="EMBL" id="CUG92829.1"/>
    </source>
</evidence>
<name>A0A0S4JQ52_BODSA</name>
<dbReference type="AlphaFoldDB" id="A0A0S4JQ52"/>
<accession>A0A0S4JQ52</accession>
<dbReference type="Proteomes" id="UP000051952">
    <property type="component" value="Unassembled WGS sequence"/>
</dbReference>
<keyword evidence="3" id="KW-1185">Reference proteome</keyword>
<organism evidence="2 3">
    <name type="scientific">Bodo saltans</name>
    <name type="common">Flagellated protozoan</name>
    <dbReference type="NCBI Taxonomy" id="75058"/>
    <lineage>
        <taxon>Eukaryota</taxon>
        <taxon>Discoba</taxon>
        <taxon>Euglenozoa</taxon>
        <taxon>Kinetoplastea</taxon>
        <taxon>Metakinetoplastina</taxon>
        <taxon>Eubodonida</taxon>
        <taxon>Bodonidae</taxon>
        <taxon>Bodo</taxon>
    </lineage>
</organism>